<dbReference type="RefSeq" id="WP_073588838.1">
    <property type="nucleotide sequence ID" value="NZ_FRFD01000006.1"/>
</dbReference>
<dbReference type="CDD" id="cd07346">
    <property type="entry name" value="ABC_6TM_exporters"/>
    <property type="match status" value="1"/>
</dbReference>
<dbReference type="InterPro" id="IPR027417">
    <property type="entry name" value="P-loop_NTPase"/>
</dbReference>
<dbReference type="GO" id="GO:0005886">
    <property type="term" value="C:plasma membrane"/>
    <property type="evidence" value="ECO:0007669"/>
    <property type="project" value="UniProtKB-SubCell"/>
</dbReference>
<dbReference type="InterPro" id="IPR003439">
    <property type="entry name" value="ABC_transporter-like_ATP-bd"/>
</dbReference>
<gene>
    <name evidence="10" type="ORF">SAMN02745217_02126</name>
</gene>
<dbReference type="PANTHER" id="PTHR43394:SF1">
    <property type="entry name" value="ATP-BINDING CASSETTE SUB-FAMILY B MEMBER 10, MITOCHONDRIAL"/>
    <property type="match status" value="1"/>
</dbReference>
<dbReference type="PROSITE" id="PS50893">
    <property type="entry name" value="ABC_TRANSPORTER_2"/>
    <property type="match status" value="1"/>
</dbReference>
<dbReference type="GO" id="GO:0005524">
    <property type="term" value="F:ATP binding"/>
    <property type="evidence" value="ECO:0007669"/>
    <property type="project" value="UniProtKB-KW"/>
</dbReference>
<protein>
    <submittedName>
        <fullName evidence="10">ABC-type multidrug transport system, ATPase and permease component</fullName>
    </submittedName>
</protein>
<evidence type="ECO:0000256" key="7">
    <source>
        <dbReference type="SAM" id="Phobius"/>
    </source>
</evidence>
<dbReference type="GO" id="GO:0015421">
    <property type="term" value="F:ABC-type oligopeptide transporter activity"/>
    <property type="evidence" value="ECO:0007669"/>
    <property type="project" value="TreeGrafter"/>
</dbReference>
<dbReference type="CDD" id="cd03228">
    <property type="entry name" value="ABCC_MRP_Like"/>
    <property type="match status" value="1"/>
</dbReference>
<keyword evidence="6 7" id="KW-0472">Membrane</keyword>
<dbReference type="InterPro" id="IPR011527">
    <property type="entry name" value="ABC1_TM_dom"/>
</dbReference>
<organism evidence="10 11">
    <name type="scientific">Anaerocolumna xylanovorans DSM 12503</name>
    <dbReference type="NCBI Taxonomy" id="1121345"/>
    <lineage>
        <taxon>Bacteria</taxon>
        <taxon>Bacillati</taxon>
        <taxon>Bacillota</taxon>
        <taxon>Clostridia</taxon>
        <taxon>Lachnospirales</taxon>
        <taxon>Lachnospiraceae</taxon>
        <taxon>Anaerocolumna</taxon>
    </lineage>
</organism>
<evidence type="ECO:0000259" key="9">
    <source>
        <dbReference type="PROSITE" id="PS50929"/>
    </source>
</evidence>
<feature type="transmembrane region" description="Helical" evidence="7">
    <location>
        <begin position="21"/>
        <end position="41"/>
    </location>
</feature>
<feature type="transmembrane region" description="Helical" evidence="7">
    <location>
        <begin position="166"/>
        <end position="185"/>
    </location>
</feature>
<dbReference type="Gene3D" id="1.20.1560.10">
    <property type="entry name" value="ABC transporter type 1, transmembrane domain"/>
    <property type="match status" value="1"/>
</dbReference>
<name>A0A1M7Y8Z8_9FIRM</name>
<dbReference type="InterPro" id="IPR003593">
    <property type="entry name" value="AAA+_ATPase"/>
</dbReference>
<evidence type="ECO:0000256" key="5">
    <source>
        <dbReference type="ARBA" id="ARBA00022989"/>
    </source>
</evidence>
<dbReference type="Pfam" id="PF00664">
    <property type="entry name" value="ABC_membrane"/>
    <property type="match status" value="1"/>
</dbReference>
<dbReference type="SUPFAM" id="SSF52540">
    <property type="entry name" value="P-loop containing nucleoside triphosphate hydrolases"/>
    <property type="match status" value="1"/>
</dbReference>
<feature type="transmembrane region" description="Helical" evidence="7">
    <location>
        <begin position="246"/>
        <end position="269"/>
    </location>
</feature>
<dbReference type="SUPFAM" id="SSF90123">
    <property type="entry name" value="ABC transporter transmembrane region"/>
    <property type="match status" value="1"/>
</dbReference>
<dbReference type="Gene3D" id="3.40.50.300">
    <property type="entry name" value="P-loop containing nucleotide triphosphate hydrolases"/>
    <property type="match status" value="1"/>
</dbReference>
<evidence type="ECO:0000256" key="2">
    <source>
        <dbReference type="ARBA" id="ARBA00022692"/>
    </source>
</evidence>
<evidence type="ECO:0000259" key="8">
    <source>
        <dbReference type="PROSITE" id="PS50893"/>
    </source>
</evidence>
<keyword evidence="2 7" id="KW-0812">Transmembrane</keyword>
<reference evidence="10 11" key="1">
    <citation type="submission" date="2016-12" db="EMBL/GenBank/DDBJ databases">
        <authorList>
            <person name="Song W.-J."/>
            <person name="Kurnit D.M."/>
        </authorList>
    </citation>
    <scope>NUCLEOTIDE SEQUENCE [LARGE SCALE GENOMIC DNA]</scope>
    <source>
        <strain evidence="10 11">DSM 12503</strain>
    </source>
</reference>
<dbReference type="SMART" id="SM00382">
    <property type="entry name" value="AAA"/>
    <property type="match status" value="1"/>
</dbReference>
<dbReference type="Pfam" id="PF00005">
    <property type="entry name" value="ABC_tran"/>
    <property type="match status" value="1"/>
</dbReference>
<dbReference type="OrthoDB" id="95687at2"/>
<keyword evidence="4" id="KW-0067">ATP-binding</keyword>
<feature type="domain" description="ABC transporter" evidence="8">
    <location>
        <begin position="343"/>
        <end position="555"/>
    </location>
</feature>
<dbReference type="PANTHER" id="PTHR43394">
    <property type="entry name" value="ATP-DEPENDENT PERMEASE MDL1, MITOCHONDRIAL"/>
    <property type="match status" value="1"/>
</dbReference>
<proteinExistence type="predicted"/>
<evidence type="ECO:0000256" key="4">
    <source>
        <dbReference type="ARBA" id="ARBA00022840"/>
    </source>
</evidence>
<dbReference type="Proteomes" id="UP000184612">
    <property type="component" value="Unassembled WGS sequence"/>
</dbReference>
<dbReference type="InterPro" id="IPR039421">
    <property type="entry name" value="Type_1_exporter"/>
</dbReference>
<evidence type="ECO:0000313" key="11">
    <source>
        <dbReference type="Proteomes" id="UP000184612"/>
    </source>
</evidence>
<feature type="domain" description="ABC transmembrane type-1" evidence="9">
    <location>
        <begin position="26"/>
        <end position="310"/>
    </location>
</feature>
<dbReference type="PROSITE" id="PS50929">
    <property type="entry name" value="ABC_TM1F"/>
    <property type="match status" value="1"/>
</dbReference>
<sequence>MIKKKGVYSQFLKKFACKKQLFPIYILLVFIIVVNAAISLIRPQMQGDIVDDLSAPANVKVSSFFVMLIIFLGMLLFSYTITYIQMYITSMISEKIAADMRQSIHDKLGTVQAEFFRKVELSNLLLKVDKDVTAIKQCGVTSIITLISNVVILVVVPPYMLSIHKGIALTNIALLVSVPVISRLLGNLIQETSERVLQGYNDTTSVLTETYNNWFTIRICNCYKYINDKYYKQNQVYKKETNKQNLLYIINKWIVLLIQFLGTLIIWGVGAKEIFDGNMTVGTIMALMNYQSIIMNPIIGISSFANEYHTAIVSLRDVNDLLEYTDIENNKFSISQKIESIEIRNLDFRYADIDKKVFSNVNFKFKQGSIYAIHGESGQGKSTLFSLLSGILQPTSGNILINGRPINTLNLQNYWDKIGVVMQRSQFFKDSLWNNINLFGMESKNRIEYLSECLGLYEDIELLPEKWDTEIKTEPYNFSEGQLRRLDVLRNILKEADILIFDEATANIDEARRKNFYNLIHTLSKEKIILFATHNPNELAEADEVIYLSGLKGEG</sequence>
<keyword evidence="5 7" id="KW-1133">Transmembrane helix</keyword>
<accession>A0A1M7Y8Z8</accession>
<dbReference type="GO" id="GO:0016887">
    <property type="term" value="F:ATP hydrolysis activity"/>
    <property type="evidence" value="ECO:0007669"/>
    <property type="project" value="InterPro"/>
</dbReference>
<feature type="transmembrane region" description="Helical" evidence="7">
    <location>
        <begin position="140"/>
        <end position="160"/>
    </location>
</feature>
<dbReference type="InterPro" id="IPR036640">
    <property type="entry name" value="ABC1_TM_sf"/>
</dbReference>
<evidence type="ECO:0000256" key="1">
    <source>
        <dbReference type="ARBA" id="ARBA00004651"/>
    </source>
</evidence>
<comment type="subcellular location">
    <subcellularLocation>
        <location evidence="1">Cell membrane</location>
        <topology evidence="1">Multi-pass membrane protein</topology>
    </subcellularLocation>
</comment>
<keyword evidence="3" id="KW-0547">Nucleotide-binding</keyword>
<feature type="transmembrane region" description="Helical" evidence="7">
    <location>
        <begin position="61"/>
        <end position="84"/>
    </location>
</feature>
<evidence type="ECO:0000313" key="10">
    <source>
        <dbReference type="EMBL" id="SHO49100.1"/>
    </source>
</evidence>
<evidence type="ECO:0000256" key="6">
    <source>
        <dbReference type="ARBA" id="ARBA00023136"/>
    </source>
</evidence>
<dbReference type="STRING" id="1121345.SAMN02745217_02126"/>
<dbReference type="AlphaFoldDB" id="A0A1M7Y8Z8"/>
<keyword evidence="11" id="KW-1185">Reference proteome</keyword>
<evidence type="ECO:0000256" key="3">
    <source>
        <dbReference type="ARBA" id="ARBA00022741"/>
    </source>
</evidence>
<dbReference type="EMBL" id="FRFD01000006">
    <property type="protein sequence ID" value="SHO49100.1"/>
    <property type="molecule type" value="Genomic_DNA"/>
</dbReference>